<name>A0A150WM97_BDEBC</name>
<dbReference type="AlphaFoldDB" id="A0A150WM97"/>
<feature type="domain" description="SMODS and SLOG-associating 2TM effector" evidence="2">
    <location>
        <begin position="1"/>
        <end position="162"/>
    </location>
</feature>
<organism evidence="3 4">
    <name type="scientific">Bdellovibrio bacteriovorus</name>
    <dbReference type="NCBI Taxonomy" id="959"/>
    <lineage>
        <taxon>Bacteria</taxon>
        <taxon>Pseudomonadati</taxon>
        <taxon>Bdellovibrionota</taxon>
        <taxon>Bdellovibrionia</taxon>
        <taxon>Bdellovibrionales</taxon>
        <taxon>Pseudobdellovibrionaceae</taxon>
        <taxon>Bdellovibrio</taxon>
    </lineage>
</organism>
<accession>A0A150WM97</accession>
<keyword evidence="1" id="KW-0812">Transmembrane</keyword>
<dbReference type="Proteomes" id="UP000075320">
    <property type="component" value="Unassembled WGS sequence"/>
</dbReference>
<feature type="transmembrane region" description="Helical" evidence="1">
    <location>
        <begin position="145"/>
        <end position="167"/>
    </location>
</feature>
<sequence length="173" mass="19924">MNAENRLLRVDFILSYLLVYYSTSLAALQLSPLYFEINNEGQFNWITTTMSIFVLLFSTIMASSNFKLRADKMKSSYILLTQLEYDLSYGSSASDIASRYTLILDRTDNHSQRDYEKAQLWSKAHPDETVFSTIYRHLKYAGITAAIYIVVIASLAIPFLLLIKFIYPELKNV</sequence>
<dbReference type="NCBIfam" id="NF033631">
    <property type="entry name" value="SLATT_5"/>
    <property type="match status" value="1"/>
</dbReference>
<keyword evidence="1" id="KW-1133">Transmembrane helix</keyword>
<evidence type="ECO:0000256" key="1">
    <source>
        <dbReference type="SAM" id="Phobius"/>
    </source>
</evidence>
<feature type="transmembrane region" description="Helical" evidence="1">
    <location>
        <begin position="43"/>
        <end position="66"/>
    </location>
</feature>
<comment type="caution">
    <text evidence="3">The sequence shown here is derived from an EMBL/GenBank/DDBJ whole genome shotgun (WGS) entry which is preliminary data.</text>
</comment>
<dbReference type="EMBL" id="LUKE01000001">
    <property type="protein sequence ID" value="KYG65582.1"/>
    <property type="molecule type" value="Genomic_DNA"/>
</dbReference>
<keyword evidence="1" id="KW-0472">Membrane</keyword>
<protein>
    <recommendedName>
        <fullName evidence="2">SMODS and SLOG-associating 2TM effector domain-containing protein</fullName>
    </recommendedName>
</protein>
<proteinExistence type="predicted"/>
<reference evidence="3 4" key="1">
    <citation type="submission" date="2016-03" db="EMBL/GenBank/DDBJ databases">
        <authorList>
            <person name="Ploux O."/>
        </authorList>
    </citation>
    <scope>NUCLEOTIDE SEQUENCE [LARGE SCALE GENOMIC DNA]</scope>
    <source>
        <strain evidence="3 4">R0</strain>
    </source>
</reference>
<feature type="transmembrane region" description="Helical" evidence="1">
    <location>
        <begin position="12"/>
        <end position="31"/>
    </location>
</feature>
<keyword evidence="4" id="KW-1185">Reference proteome</keyword>
<gene>
    <name evidence="3" type="ORF">AZI86_00435</name>
</gene>
<evidence type="ECO:0000259" key="2">
    <source>
        <dbReference type="Pfam" id="PF18160"/>
    </source>
</evidence>
<dbReference type="Pfam" id="PF18160">
    <property type="entry name" value="SLATT_5"/>
    <property type="match status" value="1"/>
</dbReference>
<evidence type="ECO:0000313" key="3">
    <source>
        <dbReference type="EMBL" id="KYG65582.1"/>
    </source>
</evidence>
<evidence type="ECO:0000313" key="4">
    <source>
        <dbReference type="Proteomes" id="UP000075320"/>
    </source>
</evidence>
<dbReference type="InterPro" id="IPR041115">
    <property type="entry name" value="SLATT_5"/>
</dbReference>